<gene>
    <name evidence="6" type="ORF">NSE01_33320</name>
</gene>
<dbReference type="RefSeq" id="WP_147160807.1">
    <property type="nucleotide sequence ID" value="NZ_BJYR01000022.1"/>
</dbReference>
<dbReference type="Gene3D" id="1.10.10.10">
    <property type="entry name" value="Winged helix-like DNA-binding domain superfamily/Winged helix DNA-binding domain"/>
    <property type="match status" value="1"/>
</dbReference>
<dbReference type="Gene3D" id="3.40.190.290">
    <property type="match status" value="1"/>
</dbReference>
<dbReference type="CDD" id="cd05466">
    <property type="entry name" value="PBP2_LTTR_substrate"/>
    <property type="match status" value="1"/>
</dbReference>
<dbReference type="PRINTS" id="PR00039">
    <property type="entry name" value="HTHLYSR"/>
</dbReference>
<dbReference type="Proteomes" id="UP000321464">
    <property type="component" value="Unassembled WGS sequence"/>
</dbReference>
<evidence type="ECO:0000256" key="4">
    <source>
        <dbReference type="ARBA" id="ARBA00023163"/>
    </source>
</evidence>
<sequence>MEMHQVRYFLAAARLLNFTRAAIECNVSQPSLTKAIQKLEDEFGAPLFRRERARTHLTELGKAMLPHLERSFEAAQTAKQMARGMGRAEIAPLALGVARTVEHATLERVLAELGKSLAGLELALANGSSRELIELAMAGSLDLIIVEMPEEAPERLDCWPLFADAWCVVTRGDHRFAAAPPGSPAALEEEAWIDLAGDGCAALARIATQNGAAIEVRHQAQGAAQLRQMVQAGLGCGWTPRSLAAPPLSATLLPFGSVETRFVLASVAGRRRSVAAEAFLRAARAQDWALATGEAPDGAS</sequence>
<dbReference type="GO" id="GO:0003700">
    <property type="term" value="F:DNA-binding transcription factor activity"/>
    <property type="evidence" value="ECO:0007669"/>
    <property type="project" value="InterPro"/>
</dbReference>
<comment type="caution">
    <text evidence="6">The sequence shown here is derived from an EMBL/GenBank/DDBJ whole genome shotgun (WGS) entry which is preliminary data.</text>
</comment>
<dbReference type="EMBL" id="BJYR01000022">
    <property type="protein sequence ID" value="GEO01500.1"/>
    <property type="molecule type" value="Genomic_DNA"/>
</dbReference>
<dbReference type="PROSITE" id="PS50931">
    <property type="entry name" value="HTH_LYSR"/>
    <property type="match status" value="1"/>
</dbReference>
<dbReference type="InterPro" id="IPR005119">
    <property type="entry name" value="LysR_subst-bd"/>
</dbReference>
<protein>
    <submittedName>
        <fullName evidence="6">Transcriptional regulator</fullName>
    </submittedName>
</protein>
<keyword evidence="3" id="KW-0238">DNA-binding</keyword>
<evidence type="ECO:0000313" key="6">
    <source>
        <dbReference type="EMBL" id="GEO01500.1"/>
    </source>
</evidence>
<evidence type="ECO:0000313" key="7">
    <source>
        <dbReference type="Proteomes" id="UP000321464"/>
    </source>
</evidence>
<evidence type="ECO:0000256" key="3">
    <source>
        <dbReference type="ARBA" id="ARBA00023125"/>
    </source>
</evidence>
<dbReference type="Pfam" id="PF03466">
    <property type="entry name" value="LysR_substrate"/>
    <property type="match status" value="1"/>
</dbReference>
<dbReference type="OrthoDB" id="7500534at2"/>
<dbReference type="Pfam" id="PF00126">
    <property type="entry name" value="HTH_1"/>
    <property type="match status" value="1"/>
</dbReference>
<dbReference type="InterPro" id="IPR000847">
    <property type="entry name" value="LysR_HTH_N"/>
</dbReference>
<feature type="domain" description="HTH lysR-type" evidence="5">
    <location>
        <begin position="1"/>
        <end position="58"/>
    </location>
</feature>
<keyword evidence="4" id="KW-0804">Transcription</keyword>
<dbReference type="PANTHER" id="PTHR30346">
    <property type="entry name" value="TRANSCRIPTIONAL DUAL REGULATOR HCAR-RELATED"/>
    <property type="match status" value="1"/>
</dbReference>
<dbReference type="PANTHER" id="PTHR30346:SF29">
    <property type="entry name" value="LYSR SUBSTRATE-BINDING"/>
    <property type="match status" value="1"/>
</dbReference>
<dbReference type="GO" id="GO:0032993">
    <property type="term" value="C:protein-DNA complex"/>
    <property type="evidence" value="ECO:0007669"/>
    <property type="project" value="TreeGrafter"/>
</dbReference>
<dbReference type="GO" id="GO:0003677">
    <property type="term" value="F:DNA binding"/>
    <property type="evidence" value="ECO:0007669"/>
    <property type="project" value="UniProtKB-KW"/>
</dbReference>
<reference evidence="6 7" key="1">
    <citation type="submission" date="2019-07" db="EMBL/GenBank/DDBJ databases">
        <title>Whole genome shotgun sequence of Novosphingobium sediminis NBRC 106119.</title>
        <authorList>
            <person name="Hosoyama A."/>
            <person name="Uohara A."/>
            <person name="Ohji S."/>
            <person name="Ichikawa N."/>
        </authorList>
    </citation>
    <scope>NUCLEOTIDE SEQUENCE [LARGE SCALE GENOMIC DNA]</scope>
    <source>
        <strain evidence="6 7">NBRC 106119</strain>
    </source>
</reference>
<dbReference type="AlphaFoldDB" id="A0A512AP64"/>
<keyword evidence="2" id="KW-0805">Transcription regulation</keyword>
<comment type="similarity">
    <text evidence="1">Belongs to the LysR transcriptional regulatory family.</text>
</comment>
<organism evidence="6 7">
    <name type="scientific">Novosphingobium sediminis</name>
    <dbReference type="NCBI Taxonomy" id="707214"/>
    <lineage>
        <taxon>Bacteria</taxon>
        <taxon>Pseudomonadati</taxon>
        <taxon>Pseudomonadota</taxon>
        <taxon>Alphaproteobacteria</taxon>
        <taxon>Sphingomonadales</taxon>
        <taxon>Sphingomonadaceae</taxon>
        <taxon>Novosphingobium</taxon>
    </lineage>
</organism>
<name>A0A512AP64_9SPHN</name>
<dbReference type="SUPFAM" id="SSF53850">
    <property type="entry name" value="Periplasmic binding protein-like II"/>
    <property type="match status" value="1"/>
</dbReference>
<evidence type="ECO:0000259" key="5">
    <source>
        <dbReference type="PROSITE" id="PS50931"/>
    </source>
</evidence>
<proteinExistence type="inferred from homology"/>
<dbReference type="InterPro" id="IPR036390">
    <property type="entry name" value="WH_DNA-bd_sf"/>
</dbReference>
<dbReference type="SUPFAM" id="SSF46785">
    <property type="entry name" value="Winged helix' DNA-binding domain"/>
    <property type="match status" value="1"/>
</dbReference>
<evidence type="ECO:0000256" key="1">
    <source>
        <dbReference type="ARBA" id="ARBA00009437"/>
    </source>
</evidence>
<accession>A0A512AP64</accession>
<dbReference type="FunFam" id="1.10.10.10:FF:000001">
    <property type="entry name" value="LysR family transcriptional regulator"/>
    <property type="match status" value="1"/>
</dbReference>
<evidence type="ECO:0000256" key="2">
    <source>
        <dbReference type="ARBA" id="ARBA00023015"/>
    </source>
</evidence>
<keyword evidence="7" id="KW-1185">Reference proteome</keyword>
<dbReference type="InterPro" id="IPR036388">
    <property type="entry name" value="WH-like_DNA-bd_sf"/>
</dbReference>